<dbReference type="Proteomes" id="UP001163823">
    <property type="component" value="Chromosome 8"/>
</dbReference>
<comment type="function">
    <text evidence="1">May play a role in anterograde transport of membrane proteins from the endoplasmic reticulum to the Golgi.</text>
</comment>
<keyword evidence="1" id="KW-1133">Transmembrane helix</keyword>
<dbReference type="InterPro" id="IPR008417">
    <property type="entry name" value="BAP29/BAP31"/>
</dbReference>
<dbReference type="GO" id="GO:0006886">
    <property type="term" value="P:intracellular protein transport"/>
    <property type="evidence" value="ECO:0007669"/>
    <property type="project" value="UniProtKB-UniRule"/>
</dbReference>
<dbReference type="PANTHER" id="PTHR12701">
    <property type="entry name" value="BCR-ASSOCIATED PROTEIN, BAP"/>
    <property type="match status" value="1"/>
</dbReference>
<organism evidence="2 3">
    <name type="scientific">Quillaja saponaria</name>
    <name type="common">Soap bark tree</name>
    <dbReference type="NCBI Taxonomy" id="32244"/>
    <lineage>
        <taxon>Eukaryota</taxon>
        <taxon>Viridiplantae</taxon>
        <taxon>Streptophyta</taxon>
        <taxon>Embryophyta</taxon>
        <taxon>Tracheophyta</taxon>
        <taxon>Spermatophyta</taxon>
        <taxon>Magnoliopsida</taxon>
        <taxon>eudicotyledons</taxon>
        <taxon>Gunneridae</taxon>
        <taxon>Pentapetalae</taxon>
        <taxon>rosids</taxon>
        <taxon>fabids</taxon>
        <taxon>Fabales</taxon>
        <taxon>Quillajaceae</taxon>
        <taxon>Quillaja</taxon>
    </lineage>
</organism>
<name>A0AAD7LMT8_QUISA</name>
<keyword evidence="1" id="KW-0472">Membrane</keyword>
<dbReference type="GO" id="GO:0005789">
    <property type="term" value="C:endoplasmic reticulum membrane"/>
    <property type="evidence" value="ECO:0007669"/>
    <property type="project" value="UniProtKB-SubCell"/>
</dbReference>
<sequence length="194" mass="22294">MSQSQVPNNNKEIHPNPVKPVSVLQFARMIHLLFTIVLAEMALILTLLFRTPIRKLVITVLDKLKQGKGPLVTKTVAVTMLVVFSSSLYSIFKIQQRSMDAGMVNPTDEVLKVHSILEASLMGFLLFLAIMVDRLHYYIRELSLLRKNSEAANKLIQKYDKRVSGEDHKERKDEWNWDINPEEMSEKLGEVFSR</sequence>
<keyword evidence="1" id="KW-0931">ER-Golgi transport</keyword>
<comment type="subcellular location">
    <subcellularLocation>
        <location evidence="1">Endoplasmic reticulum membrane</location>
        <topology evidence="1">Multi-pass membrane protein</topology>
    </subcellularLocation>
</comment>
<dbReference type="KEGG" id="qsa:O6P43_021192"/>
<gene>
    <name evidence="2" type="ORF">O6P43_021192</name>
</gene>
<keyword evidence="2" id="KW-0675">Receptor</keyword>
<keyword evidence="3" id="KW-1185">Reference proteome</keyword>
<comment type="caution">
    <text evidence="2">The sequence shown here is derived from an EMBL/GenBank/DDBJ whole genome shotgun (WGS) entry which is preliminary data.</text>
</comment>
<dbReference type="GO" id="GO:0006888">
    <property type="term" value="P:endoplasmic reticulum to Golgi vesicle-mediated transport"/>
    <property type="evidence" value="ECO:0007669"/>
    <property type="project" value="UniProtKB-UniRule"/>
</dbReference>
<dbReference type="AlphaFoldDB" id="A0AAD7LMT8"/>
<feature type="transmembrane region" description="Helical" evidence="1">
    <location>
        <begin position="71"/>
        <end position="92"/>
    </location>
</feature>
<feature type="transmembrane region" description="Helical" evidence="1">
    <location>
        <begin position="112"/>
        <end position="132"/>
    </location>
</feature>
<evidence type="ECO:0000313" key="3">
    <source>
        <dbReference type="Proteomes" id="UP001163823"/>
    </source>
</evidence>
<comment type="similarity">
    <text evidence="1">Belongs to the BCAP29/BCAP31 family.</text>
</comment>
<protein>
    <recommendedName>
        <fullName evidence="1">Endoplasmic reticulum transmembrane protein</fullName>
    </recommendedName>
</protein>
<keyword evidence="1" id="KW-0813">Transport</keyword>
<evidence type="ECO:0000256" key="1">
    <source>
        <dbReference type="RuleBase" id="RU367026"/>
    </source>
</evidence>
<evidence type="ECO:0000313" key="2">
    <source>
        <dbReference type="EMBL" id="KAJ7960797.1"/>
    </source>
</evidence>
<keyword evidence="1" id="KW-0812">Transmembrane</keyword>
<keyword evidence="1" id="KW-0653">Protein transport</keyword>
<dbReference type="EMBL" id="JARAOO010000008">
    <property type="protein sequence ID" value="KAJ7960797.1"/>
    <property type="molecule type" value="Genomic_DNA"/>
</dbReference>
<dbReference type="PANTHER" id="PTHR12701:SF18">
    <property type="entry name" value="ENDOPLASMIC RETICULUM TRANSMEMBRANE PROTEIN"/>
    <property type="match status" value="1"/>
</dbReference>
<accession>A0AAD7LMT8</accession>
<reference evidence="2" key="1">
    <citation type="journal article" date="2023" name="Science">
        <title>Elucidation of the pathway for biosynthesis of saponin adjuvants from the soapbark tree.</title>
        <authorList>
            <person name="Reed J."/>
            <person name="Orme A."/>
            <person name="El-Demerdash A."/>
            <person name="Owen C."/>
            <person name="Martin L.B.B."/>
            <person name="Misra R.C."/>
            <person name="Kikuchi S."/>
            <person name="Rejzek M."/>
            <person name="Martin A.C."/>
            <person name="Harkess A."/>
            <person name="Leebens-Mack J."/>
            <person name="Louveau T."/>
            <person name="Stephenson M.J."/>
            <person name="Osbourn A."/>
        </authorList>
    </citation>
    <scope>NUCLEOTIDE SEQUENCE</scope>
    <source>
        <strain evidence="2">S10</strain>
    </source>
</reference>
<feature type="transmembrane region" description="Helical" evidence="1">
    <location>
        <begin position="29"/>
        <end position="50"/>
    </location>
</feature>
<keyword evidence="1" id="KW-0256">Endoplasmic reticulum</keyword>
<proteinExistence type="inferred from homology"/>
<dbReference type="GO" id="GO:0070973">
    <property type="term" value="P:protein localization to endoplasmic reticulum exit site"/>
    <property type="evidence" value="ECO:0007669"/>
    <property type="project" value="UniProtKB-UniRule"/>
</dbReference>